<dbReference type="InterPro" id="IPR031803">
    <property type="entry name" value="BAT_GAF/HTH-assoc"/>
</dbReference>
<dbReference type="AlphaFoldDB" id="A0ABD5ZQS6"/>
<gene>
    <name evidence="6" type="ORF">ACFQJ4_11700</name>
</gene>
<feature type="domain" description="HTH bat-type" evidence="4">
    <location>
        <begin position="607"/>
        <end position="658"/>
    </location>
</feature>
<proteinExistence type="predicted"/>
<dbReference type="RefSeq" id="WP_276234125.1">
    <property type="nucleotide sequence ID" value="NZ_CP119802.1"/>
</dbReference>
<evidence type="ECO:0000313" key="6">
    <source>
        <dbReference type="EMBL" id="MFC7235981.1"/>
    </source>
</evidence>
<dbReference type="Gene3D" id="1.10.443.10">
    <property type="entry name" value="Intergrase catalytic core"/>
    <property type="match status" value="1"/>
</dbReference>
<protein>
    <submittedName>
        <fullName evidence="6">Bacterio-opsin activator domain-containing protein</fullName>
    </submittedName>
</protein>
<evidence type="ECO:0000256" key="3">
    <source>
        <dbReference type="ARBA" id="ARBA00023172"/>
    </source>
</evidence>
<keyword evidence="2" id="KW-0804">Transcription</keyword>
<dbReference type="EMBL" id="JBHTAP010000001">
    <property type="protein sequence ID" value="MFC7235981.1"/>
    <property type="molecule type" value="Genomic_DNA"/>
</dbReference>
<sequence>MGRTQGAGGLDAADYERLRRAADTYRRRLAIRLCGEAGLTPGEAARLRPADVTARVHEGALHYFIAVRDGDGGGRDAYLPGEVKRDLDRYVASNGRGDDEPVFAVSARRLQMLVGETAAEAADGEGDPLADASTADLRRHFARTQLRRGVPPAVVMTVGGWRRLDGIADDPADVGRGTVAAAFARAGAAGDDRFRAAFDALDRPALLLDADGGVERATDRFAALTDGAPAGRDLAELVAVDDTAGLWETALSGETWRGRAVLAPDGDAAEGTLAVSAVGGTPRPTGFLAVFDPGDDRSDRPSGGRLDAVQSRVLAVGESLDAGSTRAGVLSRACSGLVEGDAYRGAWAFDAPVETGAEPVVDAGGTEPPEDAAAFAAAAATDDRTTVRDGPNPLVAVPLSAGDTGYGVLVVAPAGDPGDYERRALAAFGGWAAETLAAVEWKRLLLADAVLELELRSTDRDSLFVGASATLGCALSVEGLVPLDGDALLYYVSVEGVPTEAALDHFGDAAESARLIAAASDASLLEVTAPGDSLLGELIARGAHVTDLGAEEGAARLTCETAPNADVRDLVEGVAERFPGVRLVAKREVERSVRTPTEFQQALEERLTDRQRSVLQAAYHAGYFDWPRGSTAEELADSIGVSSPTLHNHLRRAQRKLLAAFFDGET</sequence>
<keyword evidence="1" id="KW-0805">Transcription regulation</keyword>
<dbReference type="InterPro" id="IPR013324">
    <property type="entry name" value="RNA_pol_sigma_r3/r4-like"/>
</dbReference>
<dbReference type="PANTHER" id="PTHR34236">
    <property type="entry name" value="DIMETHYL SULFOXIDE REDUCTASE TRANSCRIPTIONAL ACTIVATOR"/>
    <property type="match status" value="1"/>
</dbReference>
<keyword evidence="3" id="KW-0233">DNA recombination</keyword>
<dbReference type="GeneID" id="79267683"/>
<dbReference type="GO" id="GO:0006310">
    <property type="term" value="P:DNA recombination"/>
    <property type="evidence" value="ECO:0007669"/>
    <property type="project" value="UniProtKB-KW"/>
</dbReference>
<dbReference type="Gene3D" id="1.10.10.10">
    <property type="entry name" value="Winged helix-like DNA-binding domain superfamily/Winged helix DNA-binding domain"/>
    <property type="match status" value="1"/>
</dbReference>
<feature type="domain" description="Bacterioopsin transcriptional activator GAF and HTH associated" evidence="5">
    <location>
        <begin position="448"/>
        <end position="600"/>
    </location>
</feature>
<dbReference type="InterPro" id="IPR011010">
    <property type="entry name" value="DNA_brk_join_enz"/>
</dbReference>
<dbReference type="InterPro" id="IPR013762">
    <property type="entry name" value="Integrase-like_cat_sf"/>
</dbReference>
<organism evidence="6 7">
    <name type="scientific">Halosegnis marinus</name>
    <dbReference type="NCBI Taxonomy" id="3034023"/>
    <lineage>
        <taxon>Archaea</taxon>
        <taxon>Methanobacteriati</taxon>
        <taxon>Methanobacteriota</taxon>
        <taxon>Stenosarchaea group</taxon>
        <taxon>Halobacteria</taxon>
        <taxon>Halobacteriales</taxon>
        <taxon>Natronomonadaceae</taxon>
        <taxon>Halosegnis</taxon>
    </lineage>
</organism>
<dbReference type="SUPFAM" id="SSF56349">
    <property type="entry name" value="DNA breaking-rejoining enzymes"/>
    <property type="match status" value="1"/>
</dbReference>
<evidence type="ECO:0000256" key="2">
    <source>
        <dbReference type="ARBA" id="ARBA00023163"/>
    </source>
</evidence>
<dbReference type="Pfam" id="PF04967">
    <property type="entry name" value="HTH_10"/>
    <property type="match status" value="1"/>
</dbReference>
<name>A0ABD5ZQS6_9EURY</name>
<dbReference type="PANTHER" id="PTHR34236:SF1">
    <property type="entry name" value="DIMETHYL SULFOXIDE REDUCTASE TRANSCRIPTIONAL ACTIVATOR"/>
    <property type="match status" value="1"/>
</dbReference>
<dbReference type="Pfam" id="PF15915">
    <property type="entry name" value="BAT"/>
    <property type="match status" value="1"/>
</dbReference>
<comment type="caution">
    <text evidence="6">The sequence shown here is derived from an EMBL/GenBank/DDBJ whole genome shotgun (WGS) entry which is preliminary data.</text>
</comment>
<reference evidence="6 7" key="1">
    <citation type="journal article" date="2019" name="Int. J. Syst. Evol. Microbiol.">
        <title>The Global Catalogue of Microorganisms (GCM) 10K type strain sequencing project: providing services to taxonomists for standard genome sequencing and annotation.</title>
        <authorList>
            <consortium name="The Broad Institute Genomics Platform"/>
            <consortium name="The Broad Institute Genome Sequencing Center for Infectious Disease"/>
            <person name="Wu L."/>
            <person name="Ma J."/>
        </authorList>
    </citation>
    <scope>NUCLEOTIDE SEQUENCE [LARGE SCALE GENOMIC DNA]</scope>
    <source>
        <strain evidence="6 7">DT85</strain>
    </source>
</reference>
<dbReference type="InterPro" id="IPR036388">
    <property type="entry name" value="WH-like_DNA-bd_sf"/>
</dbReference>
<dbReference type="Proteomes" id="UP001596398">
    <property type="component" value="Unassembled WGS sequence"/>
</dbReference>
<evidence type="ECO:0000259" key="4">
    <source>
        <dbReference type="Pfam" id="PF04967"/>
    </source>
</evidence>
<keyword evidence="7" id="KW-1185">Reference proteome</keyword>
<evidence type="ECO:0000256" key="1">
    <source>
        <dbReference type="ARBA" id="ARBA00023015"/>
    </source>
</evidence>
<dbReference type="InterPro" id="IPR007050">
    <property type="entry name" value="HTH_bacterioopsin"/>
</dbReference>
<evidence type="ECO:0000313" key="7">
    <source>
        <dbReference type="Proteomes" id="UP001596398"/>
    </source>
</evidence>
<accession>A0ABD5ZQS6</accession>
<dbReference type="SUPFAM" id="SSF88659">
    <property type="entry name" value="Sigma3 and sigma4 domains of RNA polymerase sigma factors"/>
    <property type="match status" value="1"/>
</dbReference>
<evidence type="ECO:0000259" key="5">
    <source>
        <dbReference type="Pfam" id="PF15915"/>
    </source>
</evidence>